<dbReference type="Proteomes" id="UP001281761">
    <property type="component" value="Unassembled WGS sequence"/>
</dbReference>
<accession>A0ABQ9XF09</accession>
<organism evidence="1 2">
    <name type="scientific">Blattamonas nauphoetae</name>
    <dbReference type="NCBI Taxonomy" id="2049346"/>
    <lineage>
        <taxon>Eukaryota</taxon>
        <taxon>Metamonada</taxon>
        <taxon>Preaxostyla</taxon>
        <taxon>Oxymonadida</taxon>
        <taxon>Blattamonas</taxon>
    </lineage>
</organism>
<comment type="caution">
    <text evidence="1">The sequence shown here is derived from an EMBL/GenBank/DDBJ whole genome shotgun (WGS) entry which is preliminary data.</text>
</comment>
<sequence length="161" mass="18751">MDAEDVGELDGEREDVVVFSPNKKHRLLSEEQLGLFCFDKVDHTRRDLRDSRQLLPEIDLVKEADEDAVLFVFFEVLPFDGFSQPAREVGFDEERDGVVEHLDVLHLLFFLFFRHKLDSRLVQLIKLPIKLLHQQTRPHCRPSEQGPGVGDWRIALLALFF</sequence>
<proteinExistence type="predicted"/>
<protein>
    <submittedName>
        <fullName evidence="1">Uncharacterized protein</fullName>
    </submittedName>
</protein>
<evidence type="ECO:0000313" key="1">
    <source>
        <dbReference type="EMBL" id="KAK2951043.1"/>
    </source>
</evidence>
<reference evidence="1 2" key="1">
    <citation type="journal article" date="2022" name="bioRxiv">
        <title>Genomics of Preaxostyla Flagellates Illuminates Evolutionary Transitions and the Path Towards Mitochondrial Loss.</title>
        <authorList>
            <person name="Novak L.V.F."/>
            <person name="Treitli S.C."/>
            <person name="Pyrih J."/>
            <person name="Halakuc P."/>
            <person name="Pipaliya S.V."/>
            <person name="Vacek V."/>
            <person name="Brzon O."/>
            <person name="Soukal P."/>
            <person name="Eme L."/>
            <person name="Dacks J.B."/>
            <person name="Karnkowska A."/>
            <person name="Elias M."/>
            <person name="Hampl V."/>
        </authorList>
    </citation>
    <scope>NUCLEOTIDE SEQUENCE [LARGE SCALE GENOMIC DNA]</scope>
    <source>
        <strain evidence="1">NAU3</strain>
        <tissue evidence="1">Gut</tissue>
    </source>
</reference>
<name>A0ABQ9XF09_9EUKA</name>
<keyword evidence="2" id="KW-1185">Reference proteome</keyword>
<dbReference type="EMBL" id="JARBJD010000125">
    <property type="protein sequence ID" value="KAK2951043.1"/>
    <property type="molecule type" value="Genomic_DNA"/>
</dbReference>
<evidence type="ECO:0000313" key="2">
    <source>
        <dbReference type="Proteomes" id="UP001281761"/>
    </source>
</evidence>
<gene>
    <name evidence="1" type="ORF">BLNAU_14004</name>
</gene>